<feature type="coiled-coil region" evidence="3">
    <location>
        <begin position="76"/>
        <end position="117"/>
    </location>
</feature>
<dbReference type="Pfam" id="PF01920">
    <property type="entry name" value="Prefoldin_2"/>
    <property type="match status" value="1"/>
</dbReference>
<dbReference type="PANTHER" id="PTHR21431:SF0">
    <property type="entry name" value="PREFOLDIN SUBUNIT 6"/>
    <property type="match status" value="1"/>
</dbReference>
<dbReference type="GO" id="GO:0015631">
    <property type="term" value="F:tubulin binding"/>
    <property type="evidence" value="ECO:0007669"/>
    <property type="project" value="EnsemblFungi"/>
</dbReference>
<dbReference type="GO" id="GO:0016272">
    <property type="term" value="C:prefoldin complex"/>
    <property type="evidence" value="ECO:0007669"/>
    <property type="project" value="EnsemblFungi"/>
</dbReference>
<dbReference type="SUPFAM" id="SSF46579">
    <property type="entry name" value="Prefoldin"/>
    <property type="match status" value="1"/>
</dbReference>
<dbReference type="Gene3D" id="1.10.287.370">
    <property type="match status" value="1"/>
</dbReference>
<dbReference type="GO" id="GO:0051082">
    <property type="term" value="F:unfolded protein binding"/>
    <property type="evidence" value="ECO:0007669"/>
    <property type="project" value="InterPro"/>
</dbReference>
<dbReference type="GO" id="GO:0007021">
    <property type="term" value="P:tubulin complex assembly"/>
    <property type="evidence" value="ECO:0007669"/>
    <property type="project" value="EnsemblFungi"/>
</dbReference>
<evidence type="ECO:0000256" key="1">
    <source>
        <dbReference type="ARBA" id="ARBA00008045"/>
    </source>
</evidence>
<dbReference type="AlphaFoldDB" id="A0A197JLG7"/>
<keyword evidence="3" id="KW-0175">Coiled coil</keyword>
<dbReference type="InterPro" id="IPR009053">
    <property type="entry name" value="Prefoldin"/>
</dbReference>
<reference evidence="4 5" key="1">
    <citation type="submission" date="2016-05" db="EMBL/GenBank/DDBJ databases">
        <title>Genome sequencing reveals origins of a unique bacterial endosymbiosis in the earliest lineages of terrestrial Fungi.</title>
        <authorList>
            <consortium name="DOE Joint Genome Institute"/>
            <person name="Uehling J."/>
            <person name="Gryganskyi A."/>
            <person name="Hameed K."/>
            <person name="Tschaplinski T."/>
            <person name="Misztal P."/>
            <person name="Wu S."/>
            <person name="Desiro A."/>
            <person name="Vande Pol N."/>
            <person name="Du Z.-Y."/>
            <person name="Zienkiewicz A."/>
            <person name="Zienkiewicz K."/>
            <person name="Morin E."/>
            <person name="Tisserant E."/>
            <person name="Splivallo R."/>
            <person name="Hainaut M."/>
            <person name="Henrissat B."/>
            <person name="Ohm R."/>
            <person name="Kuo A."/>
            <person name="Yan J."/>
            <person name="Lipzen A."/>
            <person name="Nolan M."/>
            <person name="Labutti K."/>
            <person name="Barry K."/>
            <person name="Goldstein A."/>
            <person name="Labbe J."/>
            <person name="Schadt C."/>
            <person name="Tuskan G."/>
            <person name="Grigoriev I."/>
            <person name="Martin F."/>
            <person name="Vilgalys R."/>
            <person name="Bonito G."/>
        </authorList>
    </citation>
    <scope>NUCLEOTIDE SEQUENCE [LARGE SCALE GENOMIC DNA]</scope>
    <source>
        <strain evidence="4 5">AG-77</strain>
    </source>
</reference>
<keyword evidence="2" id="KW-0143">Chaperone</keyword>
<dbReference type="Proteomes" id="UP000078512">
    <property type="component" value="Unassembled WGS sequence"/>
</dbReference>
<dbReference type="FunFam" id="1.10.287.370:FF:000003">
    <property type="entry name" value="Prefoldin subunit 6"/>
    <property type="match status" value="1"/>
</dbReference>
<dbReference type="PANTHER" id="PTHR21431">
    <property type="entry name" value="PREFOLDIN SUBUNIT 6"/>
    <property type="match status" value="1"/>
</dbReference>
<dbReference type="GO" id="GO:0006457">
    <property type="term" value="P:protein folding"/>
    <property type="evidence" value="ECO:0007669"/>
    <property type="project" value="EnsemblFungi"/>
</dbReference>
<sequence>MSATITALQRKLETDSAAYQTLQKDYAKAVEARQRLDSQLQENKLVQDEFKLLKDDANIYKLIGPVLTKQDKAEAVTNVDKRIDFIQAEIDRVEKQLKDLQEKTEKKRMELVQTQTALQQQSAKK</sequence>
<dbReference type="GO" id="GO:0051131">
    <property type="term" value="P:chaperone-mediated protein complex assembly"/>
    <property type="evidence" value="ECO:0007669"/>
    <property type="project" value="TreeGrafter"/>
</dbReference>
<dbReference type="EMBL" id="KV442081">
    <property type="protein sequence ID" value="OAQ25214.1"/>
    <property type="molecule type" value="Genomic_DNA"/>
</dbReference>
<dbReference type="GO" id="GO:0051087">
    <property type="term" value="F:protein-folding chaperone binding"/>
    <property type="evidence" value="ECO:0007669"/>
    <property type="project" value="TreeGrafter"/>
</dbReference>
<dbReference type="STRING" id="1314771.A0A197JLG7"/>
<proteinExistence type="inferred from homology"/>
<dbReference type="InterPro" id="IPR002777">
    <property type="entry name" value="PFD_beta-like"/>
</dbReference>
<name>A0A197JLG7_9FUNG</name>
<protein>
    <submittedName>
        <fullName evidence="4">Prefoldin</fullName>
    </submittedName>
</protein>
<dbReference type="CDD" id="cd23161">
    <property type="entry name" value="Prefoldin_6"/>
    <property type="match status" value="1"/>
</dbReference>
<gene>
    <name evidence="4" type="ORF">K457DRAFT_141313</name>
</gene>
<evidence type="ECO:0000313" key="5">
    <source>
        <dbReference type="Proteomes" id="UP000078512"/>
    </source>
</evidence>
<evidence type="ECO:0000313" key="4">
    <source>
        <dbReference type="EMBL" id="OAQ25214.1"/>
    </source>
</evidence>
<comment type="similarity">
    <text evidence="1">Belongs to the prefoldin subunit beta family.</text>
</comment>
<organism evidence="4 5">
    <name type="scientific">Linnemannia elongata AG-77</name>
    <dbReference type="NCBI Taxonomy" id="1314771"/>
    <lineage>
        <taxon>Eukaryota</taxon>
        <taxon>Fungi</taxon>
        <taxon>Fungi incertae sedis</taxon>
        <taxon>Mucoromycota</taxon>
        <taxon>Mortierellomycotina</taxon>
        <taxon>Mortierellomycetes</taxon>
        <taxon>Mortierellales</taxon>
        <taxon>Mortierellaceae</taxon>
        <taxon>Linnemannia</taxon>
    </lineage>
</organism>
<feature type="coiled-coil region" evidence="3">
    <location>
        <begin position="19"/>
        <end position="49"/>
    </location>
</feature>
<dbReference type="GO" id="GO:0032968">
    <property type="term" value="P:positive regulation of transcription elongation by RNA polymerase II"/>
    <property type="evidence" value="ECO:0007669"/>
    <property type="project" value="EnsemblFungi"/>
</dbReference>
<keyword evidence="5" id="KW-1185">Reference proteome</keyword>
<evidence type="ECO:0000256" key="2">
    <source>
        <dbReference type="ARBA" id="ARBA00023186"/>
    </source>
</evidence>
<evidence type="ECO:0000256" key="3">
    <source>
        <dbReference type="SAM" id="Coils"/>
    </source>
</evidence>
<dbReference type="OrthoDB" id="248120at2759"/>
<accession>A0A197JLG7</accession>
<dbReference type="GO" id="GO:0005737">
    <property type="term" value="C:cytoplasm"/>
    <property type="evidence" value="ECO:0007669"/>
    <property type="project" value="EnsemblFungi"/>
</dbReference>